<name>A0AAC9IWS7_9BURK</name>
<dbReference type="InterPro" id="IPR028098">
    <property type="entry name" value="Glyco_trans_4-like_N"/>
</dbReference>
<evidence type="ECO:0000313" key="4">
    <source>
        <dbReference type="EMBL" id="APC00473.1"/>
    </source>
</evidence>
<dbReference type="GO" id="GO:0016757">
    <property type="term" value="F:glycosyltransferase activity"/>
    <property type="evidence" value="ECO:0007669"/>
    <property type="project" value="InterPro"/>
</dbReference>
<gene>
    <name evidence="4" type="ORF">AOC25_01975</name>
</gene>
<feature type="domain" description="Glycosyl transferase family 1" evidence="1">
    <location>
        <begin position="1089"/>
        <end position="1215"/>
    </location>
</feature>
<dbReference type="InterPro" id="IPR055259">
    <property type="entry name" value="YkvP/CgeB_Glyco_trans-like"/>
</dbReference>
<dbReference type="Gene3D" id="3.40.50.2000">
    <property type="entry name" value="Glycogen Phosphorylase B"/>
    <property type="match status" value="3"/>
</dbReference>
<evidence type="ECO:0000259" key="1">
    <source>
        <dbReference type="Pfam" id="PF00534"/>
    </source>
</evidence>
<dbReference type="InterPro" id="IPR001296">
    <property type="entry name" value="Glyco_trans_1"/>
</dbReference>
<organism evidence="4 5">
    <name type="scientific">Polynucleobacter asymbioticus</name>
    <dbReference type="NCBI Taxonomy" id="576611"/>
    <lineage>
        <taxon>Bacteria</taxon>
        <taxon>Pseudomonadati</taxon>
        <taxon>Pseudomonadota</taxon>
        <taxon>Betaproteobacteria</taxon>
        <taxon>Burkholderiales</taxon>
        <taxon>Burkholderiaceae</taxon>
        <taxon>Polynucleobacter</taxon>
    </lineage>
</organism>
<proteinExistence type="predicted"/>
<dbReference type="Proteomes" id="UP000182060">
    <property type="component" value="Chromosome"/>
</dbReference>
<dbReference type="AlphaFoldDB" id="A0AAC9IWS7"/>
<dbReference type="Pfam" id="PF13524">
    <property type="entry name" value="Glyco_trans_1_2"/>
    <property type="match status" value="1"/>
</dbReference>
<dbReference type="CDD" id="cd03823">
    <property type="entry name" value="GT4_ExpE7-like"/>
    <property type="match status" value="1"/>
</dbReference>
<feature type="domain" description="Spore protein YkvP/CgeB glycosyl transferase-like" evidence="2">
    <location>
        <begin position="748"/>
        <end position="849"/>
    </location>
</feature>
<sequence>MSLFDFQLFKNKKPTEFLRNNHEVPLNTQTSIAEREPQVVEASNKKSGFFDGVHESGFLYGWAHNRLEAGRNQKLYFFINHILVGSAWTWQDRPDVSETKGVDARNTGFYCALTSVEYFQLLQSDYELTVAFDELGREGLGGRLTLDSVNIPRLLGGSLRAIVNEKGDAPYDQILKIFSASSLSELVHWTDKACIFIDYFLSQYQILNDKEFLIQAEKTAKSWALPNNNLELKLLRILWCLEHNAIEQIDVSSLEMAFLERTHQSDPLGNYQGLKNRDIHLLNVLQQKIFFIAQSSSDQILIAISKISFTFGKWIEKLGGQDRLALAFLDLARHQDVLKIHDPLAIETLGKLQRRENRNILAADNFKVAIASEKCSWYSFHELAVLIRSFSQDGLGYSALPITKCISLWIKASTLNPSQALSFREAVSYSNQFFDKLLSITTLQAQSGSEMSAVVNRKNNLSALGKATEELYLTQQIAPCSINSQGWISKNNLKILFLGSKNLHQCFYYRIFQKMETLKTLGFECEFIDTNTLLSIAWRESLMGVGMLYLCRTALTNNERHLASYAKALKIPIVYDVDDLIFDAEHFPPSLSTYARTISIKEHLHLRLDCPLFSEALKMADFVTVSTHTLASQAQKFVAPNTPIFVLPNLLGNSIEVLARKQRDRIQGQTGSLVSKNAKKSRIKIFYGSGTKAHKQVFYEVFLPAALAIIKEFDQVDLHLIGFFENLPTHLLKTGRIVLRETTSDFFEYLNLLQEMDINIAILEESLVTDAKSEIKWLEAAAFAIPSIVSPTATYREALTDKENVVFAKTSADWKAELRFLISDSLARDRIGKNAQELALQKFSPAKGAEIFQTILNAAGMLPLKKRKKRLLLCNVFFAPQSNGGATRVAETQVRGLLEQYANEYDVYVLTTSDFTSSSAGSMEVEQYWYRDCLVTCLSLPNNDWSAAENHDVYSFCKRFFVEYQFDLIHMHSMQVLTGSVGIAAKELNIPYIVTLHDAWWLSRYMFLIDEFENSVDPANPLSGGSVKSQDEIKALLTRDKILRDVLKNARTRLAVSQKFADLYMSAGVGDVQVHENIVEPFDVYERQPDPDGKIVLGFIGGMSKHKGYHLFRQALEEGEFENFKALVVDTSLNEGETHETIWGKTRVKFIPKVKQNEIGKLYAQMDVLVAPSIWPESFGLVTREAMMAGVWVIASDIGVIGEDIVEGENGNVIRVDDFFGLCKILINFDFNEASKYSTSNIKKQKNLIHSHMMAYVEFINNFTENIKI</sequence>
<evidence type="ECO:0000313" key="5">
    <source>
        <dbReference type="Proteomes" id="UP000182060"/>
    </source>
</evidence>
<dbReference type="PANTHER" id="PTHR12526">
    <property type="entry name" value="GLYCOSYLTRANSFERASE"/>
    <property type="match status" value="1"/>
</dbReference>
<reference evidence="4" key="1">
    <citation type="journal article" date="2017" name="Appl. Environ. Microbiol.">
        <title>Microdiversification of a pelagic Polynucleobacter species is mainly driven by acquisition of genomic islands from a partially interspecific gene pool.</title>
        <authorList>
            <person name="Hoetzinger M."/>
            <person name="Hahn M.W."/>
            <person name="Jezberova J."/>
            <person name="Schmidt J."/>
            <person name="Koll U."/>
        </authorList>
    </citation>
    <scope>NUCLEOTIDE SEQUENCE</scope>
    <source>
        <strain evidence="4">MWH-RechtKol4</strain>
    </source>
</reference>
<dbReference type="RefSeq" id="WP_071540074.1">
    <property type="nucleotide sequence ID" value="NZ_CP015017.1"/>
</dbReference>
<protein>
    <recommendedName>
        <fullName evidence="6">Glycosyl transferase, group 1</fullName>
    </recommendedName>
</protein>
<evidence type="ECO:0008006" key="6">
    <source>
        <dbReference type="Google" id="ProtNLM"/>
    </source>
</evidence>
<dbReference type="EMBL" id="CP015017">
    <property type="protein sequence ID" value="APC00473.1"/>
    <property type="molecule type" value="Genomic_DNA"/>
</dbReference>
<feature type="domain" description="Glycosyltransferase subfamily 4-like N-terminal" evidence="3">
    <location>
        <begin position="891"/>
        <end position="1075"/>
    </location>
</feature>
<dbReference type="Pfam" id="PF00534">
    <property type="entry name" value="Glycos_transf_1"/>
    <property type="match status" value="1"/>
</dbReference>
<accession>A0AAC9IWS7</accession>
<evidence type="ECO:0000259" key="3">
    <source>
        <dbReference type="Pfam" id="PF13579"/>
    </source>
</evidence>
<dbReference type="Pfam" id="PF13579">
    <property type="entry name" value="Glyco_trans_4_4"/>
    <property type="match status" value="1"/>
</dbReference>
<evidence type="ECO:0000259" key="2">
    <source>
        <dbReference type="Pfam" id="PF13524"/>
    </source>
</evidence>
<dbReference type="SUPFAM" id="SSF53756">
    <property type="entry name" value="UDP-Glycosyltransferase/glycogen phosphorylase"/>
    <property type="match status" value="2"/>
</dbReference>